<dbReference type="InterPro" id="IPR050738">
    <property type="entry name" value="Sulfatase"/>
</dbReference>
<accession>A0ABT0TYE4</accession>
<dbReference type="PANTHER" id="PTHR42693">
    <property type="entry name" value="ARYLSULFATASE FAMILY MEMBER"/>
    <property type="match status" value="1"/>
</dbReference>
<evidence type="ECO:0000256" key="3">
    <source>
        <dbReference type="SAM" id="MobiDB-lite"/>
    </source>
</evidence>
<feature type="chain" id="PRO_5045130643" evidence="4">
    <location>
        <begin position="21"/>
        <end position="479"/>
    </location>
</feature>
<sequence length="479" mass="52894">MNRIICLFACICLGTTLVPAASATKPNVIIILTDDLGYGDLGCYGSETQTPNIDQLAAEGIRFTNYLSASNVCSPSRAALLTGRYPQRNGLPVCPNGGRDPDWNEHVGLPLSEITIAELLQPLGYATAAFGKWHLGELEPYGPRQQGFDEYVGSHYNFPVGKPNIWLHNEQPQGMVRFAAAHQKLTDATIDFVKQQHAQQKPFFIYLAHYLVHGPWSPNKEFCTPEEWASVQKHKGRMNPKALPAMVRELDHHIGLVMSMLKELDIEKDTLLIFASDNGPWLPAGSAGPLSEGKYSTKEGGHRVPAMIRWPGRVPAGRVSDEMVSSLDLLPTIATVSGAALPTDRKYDGFDPTPLLSGEVDESPRTDFAYYNGLTLEAVRSGSWKLHLPREPANLVHWARNKGEYRNLDHIVLNNLSDDISEKRDVSLSHPEQTAALQNQATKTRRELGDWNSSGSDRPANAYPGNLNSPNFIKPRSSK</sequence>
<feature type="region of interest" description="Disordered" evidence="3">
    <location>
        <begin position="424"/>
        <end position="479"/>
    </location>
</feature>
<dbReference type="RefSeq" id="WP_250927291.1">
    <property type="nucleotide sequence ID" value="NZ_JAMQBK010000011.1"/>
</dbReference>
<name>A0ABT0TYE4_9BACT</name>
<dbReference type="Pfam" id="PF00884">
    <property type="entry name" value="Sulfatase"/>
    <property type="match status" value="1"/>
</dbReference>
<dbReference type="Proteomes" id="UP001202961">
    <property type="component" value="Unassembled WGS sequence"/>
</dbReference>
<organism evidence="6 7">
    <name type="scientific">Aporhodopirellula aestuarii</name>
    <dbReference type="NCBI Taxonomy" id="2950107"/>
    <lineage>
        <taxon>Bacteria</taxon>
        <taxon>Pseudomonadati</taxon>
        <taxon>Planctomycetota</taxon>
        <taxon>Planctomycetia</taxon>
        <taxon>Pirellulales</taxon>
        <taxon>Pirellulaceae</taxon>
        <taxon>Aporhodopirellula</taxon>
    </lineage>
</organism>
<protein>
    <submittedName>
        <fullName evidence="6">Sulfatase-like hydrolase/transferase</fullName>
    </submittedName>
</protein>
<evidence type="ECO:0000313" key="7">
    <source>
        <dbReference type="Proteomes" id="UP001202961"/>
    </source>
</evidence>
<comment type="caution">
    <text evidence="6">The sequence shown here is derived from an EMBL/GenBank/DDBJ whole genome shotgun (WGS) entry which is preliminary data.</text>
</comment>
<evidence type="ECO:0000256" key="1">
    <source>
        <dbReference type="ARBA" id="ARBA00008779"/>
    </source>
</evidence>
<feature type="domain" description="Sulfatase N-terminal" evidence="5">
    <location>
        <begin position="26"/>
        <end position="338"/>
    </location>
</feature>
<keyword evidence="4" id="KW-0732">Signal</keyword>
<evidence type="ECO:0000313" key="6">
    <source>
        <dbReference type="EMBL" id="MCM2369618.1"/>
    </source>
</evidence>
<dbReference type="PANTHER" id="PTHR42693:SF53">
    <property type="entry name" value="ENDO-4-O-SULFATASE"/>
    <property type="match status" value="1"/>
</dbReference>
<keyword evidence="2" id="KW-0378">Hydrolase</keyword>
<evidence type="ECO:0000256" key="2">
    <source>
        <dbReference type="ARBA" id="ARBA00022801"/>
    </source>
</evidence>
<dbReference type="Gene3D" id="3.40.720.10">
    <property type="entry name" value="Alkaline Phosphatase, subunit A"/>
    <property type="match status" value="1"/>
</dbReference>
<dbReference type="InterPro" id="IPR017850">
    <property type="entry name" value="Alkaline_phosphatase_core_sf"/>
</dbReference>
<feature type="signal peptide" evidence="4">
    <location>
        <begin position="1"/>
        <end position="20"/>
    </location>
</feature>
<evidence type="ECO:0000259" key="5">
    <source>
        <dbReference type="Pfam" id="PF00884"/>
    </source>
</evidence>
<dbReference type="EMBL" id="JAMQBK010000011">
    <property type="protein sequence ID" value="MCM2369618.1"/>
    <property type="molecule type" value="Genomic_DNA"/>
</dbReference>
<gene>
    <name evidence="6" type="ORF">NB063_03165</name>
</gene>
<dbReference type="Gene3D" id="3.30.1120.10">
    <property type="match status" value="1"/>
</dbReference>
<dbReference type="SUPFAM" id="SSF53649">
    <property type="entry name" value="Alkaline phosphatase-like"/>
    <property type="match status" value="1"/>
</dbReference>
<proteinExistence type="inferred from homology"/>
<keyword evidence="7" id="KW-1185">Reference proteome</keyword>
<reference evidence="6 7" key="1">
    <citation type="journal article" date="2022" name="Syst. Appl. Microbiol.">
        <title>Rhodopirellula aestuarii sp. nov., a novel member of the genus Rhodopirellula isolated from brackish sediments collected in the Tagus River estuary, Portugal.</title>
        <authorList>
            <person name="Vitorino I.R."/>
            <person name="Klimek D."/>
            <person name="Calusinska M."/>
            <person name="Lobo-da-Cunha A."/>
            <person name="Vasconcelos V."/>
            <person name="Lage O.M."/>
        </authorList>
    </citation>
    <scope>NUCLEOTIDE SEQUENCE [LARGE SCALE GENOMIC DNA]</scope>
    <source>
        <strain evidence="6 7">ICT_H3.1</strain>
    </source>
</reference>
<comment type="similarity">
    <text evidence="1">Belongs to the sulfatase family.</text>
</comment>
<dbReference type="InterPro" id="IPR000917">
    <property type="entry name" value="Sulfatase_N"/>
</dbReference>
<evidence type="ECO:0000256" key="4">
    <source>
        <dbReference type="SAM" id="SignalP"/>
    </source>
</evidence>
<feature type="compositionally biased region" description="Polar residues" evidence="3">
    <location>
        <begin position="430"/>
        <end position="442"/>
    </location>
</feature>